<evidence type="ECO:0000313" key="6">
    <source>
        <dbReference type="Proteomes" id="UP000504604"/>
    </source>
</evidence>
<dbReference type="Gene3D" id="3.20.20.80">
    <property type="entry name" value="Glycosidases"/>
    <property type="match status" value="1"/>
</dbReference>
<dbReference type="RefSeq" id="XP_011093378.1">
    <property type="nucleotide sequence ID" value="XM_011095076.2"/>
</dbReference>
<evidence type="ECO:0000313" key="7">
    <source>
        <dbReference type="RefSeq" id="XP_011093378.1"/>
    </source>
</evidence>
<dbReference type="PRINTS" id="PR00131">
    <property type="entry name" value="GLHYDRLASE1"/>
</dbReference>
<dbReference type="PROSITE" id="PS00653">
    <property type="entry name" value="GLYCOSYL_HYDROL_F1_2"/>
    <property type="match status" value="1"/>
</dbReference>
<feature type="region of interest" description="Disordered" evidence="5">
    <location>
        <begin position="1"/>
        <end position="36"/>
    </location>
</feature>
<gene>
    <name evidence="7" type="primary">LOC105173365</name>
</gene>
<dbReference type="FunFam" id="3.20.20.80:FF:000020">
    <property type="entry name" value="Beta-glucosidase 12"/>
    <property type="match status" value="1"/>
</dbReference>
<reference evidence="7" key="1">
    <citation type="submission" date="2025-08" db="UniProtKB">
        <authorList>
            <consortium name="RefSeq"/>
        </authorList>
    </citation>
    <scope>IDENTIFICATION</scope>
</reference>
<proteinExistence type="inferred from homology"/>
<dbReference type="PANTHER" id="PTHR10353:SF318">
    <property type="entry name" value="BETA-GLUCOSIDASE 31-RELATED"/>
    <property type="match status" value="1"/>
</dbReference>
<keyword evidence="3" id="KW-0326">Glycosidase</keyword>
<dbReference type="Proteomes" id="UP000504604">
    <property type="component" value="Linkage group LG11"/>
</dbReference>
<name>A0A6I9U355_SESIN</name>
<dbReference type="PANTHER" id="PTHR10353">
    <property type="entry name" value="GLYCOSYL HYDROLASE"/>
    <property type="match status" value="1"/>
</dbReference>
<evidence type="ECO:0000256" key="4">
    <source>
        <dbReference type="RuleBase" id="RU003690"/>
    </source>
</evidence>
<dbReference type="KEGG" id="sind:105173365"/>
<evidence type="ECO:0000256" key="1">
    <source>
        <dbReference type="ARBA" id="ARBA00010838"/>
    </source>
</evidence>
<dbReference type="AlphaFoldDB" id="A0A6I9U355"/>
<dbReference type="Pfam" id="PF00232">
    <property type="entry name" value="Glyco_hydro_1"/>
    <property type="match status" value="1"/>
</dbReference>
<dbReference type="InterPro" id="IPR001360">
    <property type="entry name" value="Glyco_hydro_1"/>
</dbReference>
<accession>A0A6I9U355</accession>
<dbReference type="InParanoid" id="A0A6I9U355"/>
<sequence length="638" mass="71833">MCEMMSVSKSNNENDQSCVNPLLQSPKKPQSSSSSKFKNPRFFIFFIFVFGSLCTLKIPNFSQNPSCVSQENSSISSEKDGEIGPNSTLSKYLPSRLQNLLCKLGLHGNKVTDRMTRKGTYLRMEKDVQNVDTDRIQRQEKGLGLSNDHFNRSEFPPGFLFGAASSAYQYEGAAFEGGKGPSIWDTFTHNFSGKISDGSNGDVAVNFYYLYKDDIKLMKYIGLDAFRMSISWSRILPRGKLSGGVNKEGIDFYNNVLNELIANGITPSVTLFHWDLPQALEDEYTGFLSPLIINDFRDFAELCFKEFGDRVKHWITINEPYAYASDGYDGGFVSMAPGRCSSRAICSQGDSATEPYIAAHHLLLSHAEATKLYKKKYQPIQSGEIGITLNTVWMVPYSSSQLDVKAAQRALDFMYGWFIHPLVYGEYPQIMQLLAGSRLPKFTKEQIDILKGSFDFLGLNYYSGIYAADIPVRSGNISSITDSMVRLSTFTSEYVSADDINGVPIGDTTGSNIPVYPKGLYDLLLYTKKKYKNPTIYITETGFSDLKDGNIEHAIEDLQRINFYNSHFCAVQEAIKKGVKVKGLFAWSFLDTFEWEAGYDVGFGFFYVDFKNGLRRIPKQSVVWFKNFLNKSERGVFS</sequence>
<dbReference type="GeneID" id="105173365"/>
<keyword evidence="2" id="KW-0378">Hydrolase</keyword>
<keyword evidence="6" id="KW-1185">Reference proteome</keyword>
<evidence type="ECO:0000256" key="5">
    <source>
        <dbReference type="SAM" id="MobiDB-lite"/>
    </source>
</evidence>
<protein>
    <submittedName>
        <fullName evidence="7">Beta-glucosidase 13-like isoform X1</fullName>
    </submittedName>
</protein>
<dbReference type="GO" id="GO:0005975">
    <property type="term" value="P:carbohydrate metabolic process"/>
    <property type="evidence" value="ECO:0007669"/>
    <property type="project" value="InterPro"/>
</dbReference>
<dbReference type="InterPro" id="IPR017853">
    <property type="entry name" value="GH"/>
</dbReference>
<dbReference type="OrthoDB" id="65569at2759"/>
<comment type="similarity">
    <text evidence="1 4">Belongs to the glycosyl hydrolase 1 family.</text>
</comment>
<evidence type="ECO:0000256" key="3">
    <source>
        <dbReference type="ARBA" id="ARBA00023295"/>
    </source>
</evidence>
<dbReference type="FunCoup" id="A0A6I9U355">
    <property type="interactions" value="303"/>
</dbReference>
<organism evidence="6 7">
    <name type="scientific">Sesamum indicum</name>
    <name type="common">Oriental sesame</name>
    <name type="synonym">Sesamum orientale</name>
    <dbReference type="NCBI Taxonomy" id="4182"/>
    <lineage>
        <taxon>Eukaryota</taxon>
        <taxon>Viridiplantae</taxon>
        <taxon>Streptophyta</taxon>
        <taxon>Embryophyta</taxon>
        <taxon>Tracheophyta</taxon>
        <taxon>Spermatophyta</taxon>
        <taxon>Magnoliopsida</taxon>
        <taxon>eudicotyledons</taxon>
        <taxon>Gunneridae</taxon>
        <taxon>Pentapetalae</taxon>
        <taxon>asterids</taxon>
        <taxon>lamiids</taxon>
        <taxon>Lamiales</taxon>
        <taxon>Pedaliaceae</taxon>
        <taxon>Sesamum</taxon>
    </lineage>
</organism>
<dbReference type="GO" id="GO:0008422">
    <property type="term" value="F:beta-glucosidase activity"/>
    <property type="evidence" value="ECO:0007669"/>
    <property type="project" value="TreeGrafter"/>
</dbReference>
<feature type="compositionally biased region" description="Polar residues" evidence="5">
    <location>
        <begin position="7"/>
        <end position="19"/>
    </location>
</feature>
<dbReference type="InterPro" id="IPR033132">
    <property type="entry name" value="GH_1_N_CS"/>
</dbReference>
<evidence type="ECO:0000256" key="2">
    <source>
        <dbReference type="ARBA" id="ARBA00022801"/>
    </source>
</evidence>
<dbReference type="SUPFAM" id="SSF51445">
    <property type="entry name" value="(Trans)glycosidases"/>
    <property type="match status" value="1"/>
</dbReference>
<feature type="compositionally biased region" description="Low complexity" evidence="5">
    <location>
        <begin position="21"/>
        <end position="36"/>
    </location>
</feature>